<dbReference type="Proteomes" id="UP000183039">
    <property type="component" value="Unassembled WGS sequence"/>
</dbReference>
<feature type="transmembrane region" description="Helical" evidence="2">
    <location>
        <begin position="34"/>
        <end position="56"/>
    </location>
</feature>
<dbReference type="InterPro" id="IPR052710">
    <property type="entry name" value="CAAX_protease"/>
</dbReference>
<dbReference type="OrthoDB" id="2194912at2"/>
<keyword evidence="4" id="KW-0378">Hydrolase</keyword>
<evidence type="ECO:0000313" key="5">
    <source>
        <dbReference type="EMBL" id="OJG92591.1"/>
    </source>
</evidence>
<dbReference type="Proteomes" id="UP000065511">
    <property type="component" value="Chromosome"/>
</dbReference>
<dbReference type="GO" id="GO:0006508">
    <property type="term" value="P:proteolysis"/>
    <property type="evidence" value="ECO:0007669"/>
    <property type="project" value="UniProtKB-KW"/>
</dbReference>
<dbReference type="PANTHER" id="PTHR36435:SF6">
    <property type="entry name" value="ABORTIVE INFECTION PROTEIN"/>
    <property type="match status" value="1"/>
</dbReference>
<sequence>MPNNFSIKKISLVTILLYGLVFFSPFLFKPFSPAIIIAGTTFTYILGAGLMIWLYIKNRGSAITVVEKEAKLTSLVFTLLLGISGIFIAMIIQAIVFSIETAITGVEPSSQNTQNIIAVILANPLFILATTIGGPIMEEFVFRRSLIGLTETYTGFWISAIISSSLFSVIHQDGHFFVYFFMGFFFALLYKMTGRIWTSIIAHCGMNTMVVIAQLVLHYANIELPK</sequence>
<feature type="transmembrane region" description="Helical" evidence="2">
    <location>
        <begin position="76"/>
        <end position="96"/>
    </location>
</feature>
<dbReference type="GO" id="GO:0080120">
    <property type="term" value="P:CAAX-box protein maturation"/>
    <property type="evidence" value="ECO:0007669"/>
    <property type="project" value="UniProtKB-ARBA"/>
</dbReference>
<dbReference type="PANTHER" id="PTHR36435">
    <property type="entry name" value="SLR1288 PROTEIN"/>
    <property type="match status" value="1"/>
</dbReference>
<keyword evidence="2" id="KW-0812">Transmembrane</keyword>
<reference evidence="4 6" key="2">
    <citation type="submission" date="2015-12" db="EMBL/GenBank/DDBJ databases">
        <authorList>
            <person name="Lauer A."/>
            <person name="Humrighouse B."/>
            <person name="Loparev V."/>
            <person name="Shewmaker P.L."/>
            <person name="Whitney A.M."/>
            <person name="McLaughlin R.W."/>
        </authorList>
    </citation>
    <scope>NUCLEOTIDE SEQUENCE [LARGE SCALE GENOMIC DNA]</scope>
    <source>
        <strain evidence="4 6">LMG 23085</strain>
    </source>
</reference>
<protein>
    <submittedName>
        <fullName evidence="4">CAAX protease</fullName>
    </submittedName>
</protein>
<dbReference type="GO" id="GO:0004175">
    <property type="term" value="F:endopeptidase activity"/>
    <property type="evidence" value="ECO:0007669"/>
    <property type="project" value="UniProtKB-ARBA"/>
</dbReference>
<keyword evidence="6" id="KW-1185">Reference proteome</keyword>
<evidence type="ECO:0000313" key="7">
    <source>
        <dbReference type="Proteomes" id="UP000183039"/>
    </source>
</evidence>
<feature type="transmembrane region" description="Helical" evidence="2">
    <location>
        <begin position="116"/>
        <end position="134"/>
    </location>
</feature>
<feature type="transmembrane region" description="Helical" evidence="2">
    <location>
        <begin position="176"/>
        <end position="193"/>
    </location>
</feature>
<feature type="domain" description="CAAX prenyl protease 2/Lysostaphin resistance protein A-like" evidence="3">
    <location>
        <begin position="124"/>
        <end position="209"/>
    </location>
</feature>
<accession>A0A0S3KA66</accession>
<reference evidence="5 7" key="1">
    <citation type="submission" date="2014-12" db="EMBL/GenBank/DDBJ databases">
        <title>Draft genome sequences of 29 type strains of Enterococci.</title>
        <authorList>
            <person name="Zhong Z."/>
            <person name="Sun Z."/>
            <person name="Liu W."/>
            <person name="Zhang W."/>
            <person name="Zhang H."/>
        </authorList>
    </citation>
    <scope>NUCLEOTIDE SEQUENCE [LARGE SCALE GENOMIC DNA]</scope>
    <source>
        <strain evidence="5 7">DSM 22801</strain>
    </source>
</reference>
<dbReference type="InterPro" id="IPR003675">
    <property type="entry name" value="Rce1/LyrA-like_dom"/>
</dbReference>
<dbReference type="KEGG" id="ess:ATZ33_07365"/>
<evidence type="ECO:0000313" key="4">
    <source>
        <dbReference type="EMBL" id="ALS01194.1"/>
    </source>
</evidence>
<feature type="transmembrane region" description="Helical" evidence="2">
    <location>
        <begin position="12"/>
        <end position="28"/>
    </location>
</feature>
<keyword evidence="4" id="KW-0645">Protease</keyword>
<name>A0A0S3KA66_9ENTE</name>
<feature type="transmembrane region" description="Helical" evidence="2">
    <location>
        <begin position="146"/>
        <end position="170"/>
    </location>
</feature>
<dbReference type="AlphaFoldDB" id="A0A0S3KA66"/>
<gene>
    <name evidence="4" type="ORF">ATZ33_07365</name>
    <name evidence="5" type="ORF">RV15_GL003016</name>
</gene>
<evidence type="ECO:0000313" key="6">
    <source>
        <dbReference type="Proteomes" id="UP000065511"/>
    </source>
</evidence>
<keyword evidence="2" id="KW-1133">Transmembrane helix</keyword>
<evidence type="ECO:0000256" key="2">
    <source>
        <dbReference type="SAM" id="Phobius"/>
    </source>
</evidence>
<organism evidence="5 7">
    <name type="scientific">Enterococcus silesiacus</name>
    <dbReference type="NCBI Taxonomy" id="332949"/>
    <lineage>
        <taxon>Bacteria</taxon>
        <taxon>Bacillati</taxon>
        <taxon>Bacillota</taxon>
        <taxon>Bacilli</taxon>
        <taxon>Lactobacillales</taxon>
        <taxon>Enterococcaceae</taxon>
        <taxon>Enterococcus</taxon>
    </lineage>
</organism>
<dbReference type="RefSeq" id="WP_071876974.1">
    <property type="nucleotide sequence ID" value="NZ_JXLC01000005.1"/>
</dbReference>
<evidence type="ECO:0000256" key="1">
    <source>
        <dbReference type="ARBA" id="ARBA00009067"/>
    </source>
</evidence>
<dbReference type="EMBL" id="JXLC01000005">
    <property type="protein sequence ID" value="OJG92591.1"/>
    <property type="molecule type" value="Genomic_DNA"/>
</dbReference>
<dbReference type="Pfam" id="PF02517">
    <property type="entry name" value="Rce1-like"/>
    <property type="match status" value="1"/>
</dbReference>
<evidence type="ECO:0000259" key="3">
    <source>
        <dbReference type="Pfam" id="PF02517"/>
    </source>
</evidence>
<comment type="similarity">
    <text evidence="1">Belongs to the UPF0177 family.</text>
</comment>
<dbReference type="EMBL" id="CP013614">
    <property type="protein sequence ID" value="ALS01194.1"/>
    <property type="molecule type" value="Genomic_DNA"/>
</dbReference>
<keyword evidence="2" id="KW-0472">Membrane</keyword>
<proteinExistence type="inferred from homology"/>